<evidence type="ECO:0000313" key="2">
    <source>
        <dbReference type="Proteomes" id="UP000324222"/>
    </source>
</evidence>
<evidence type="ECO:0000313" key="1">
    <source>
        <dbReference type="EMBL" id="MPC45703.1"/>
    </source>
</evidence>
<name>A0A5B7FKL9_PORTR</name>
<proteinExistence type="predicted"/>
<dbReference type="Proteomes" id="UP000324222">
    <property type="component" value="Unassembled WGS sequence"/>
</dbReference>
<reference evidence="1 2" key="1">
    <citation type="submission" date="2019-05" db="EMBL/GenBank/DDBJ databases">
        <title>Another draft genome of Portunus trituberculatus and its Hox gene families provides insights of decapod evolution.</title>
        <authorList>
            <person name="Jeong J.-H."/>
            <person name="Song I."/>
            <person name="Kim S."/>
            <person name="Choi T."/>
            <person name="Kim D."/>
            <person name="Ryu S."/>
            <person name="Kim W."/>
        </authorList>
    </citation>
    <scope>NUCLEOTIDE SEQUENCE [LARGE SCALE GENOMIC DNA]</scope>
    <source>
        <tissue evidence="1">Muscle</tissue>
    </source>
</reference>
<keyword evidence="2" id="KW-1185">Reference proteome</keyword>
<comment type="caution">
    <text evidence="1">The sequence shown here is derived from an EMBL/GenBank/DDBJ whole genome shotgun (WGS) entry which is preliminary data.</text>
</comment>
<gene>
    <name evidence="1" type="ORF">E2C01_039409</name>
</gene>
<dbReference type="AlphaFoldDB" id="A0A5B7FKL9"/>
<sequence length="71" mass="7828">MLNKKNEQIKAMRKKLSAYEPNSEDGIDELPARKRSRRNSLMACRAPSLYCILTAGVEQAVCSLVSGDSPS</sequence>
<dbReference type="EMBL" id="VSRR010006853">
    <property type="protein sequence ID" value="MPC45703.1"/>
    <property type="molecule type" value="Genomic_DNA"/>
</dbReference>
<protein>
    <submittedName>
        <fullName evidence="1">Uncharacterized protein</fullName>
    </submittedName>
</protein>
<organism evidence="1 2">
    <name type="scientific">Portunus trituberculatus</name>
    <name type="common">Swimming crab</name>
    <name type="synonym">Neptunus trituberculatus</name>
    <dbReference type="NCBI Taxonomy" id="210409"/>
    <lineage>
        <taxon>Eukaryota</taxon>
        <taxon>Metazoa</taxon>
        <taxon>Ecdysozoa</taxon>
        <taxon>Arthropoda</taxon>
        <taxon>Crustacea</taxon>
        <taxon>Multicrustacea</taxon>
        <taxon>Malacostraca</taxon>
        <taxon>Eumalacostraca</taxon>
        <taxon>Eucarida</taxon>
        <taxon>Decapoda</taxon>
        <taxon>Pleocyemata</taxon>
        <taxon>Brachyura</taxon>
        <taxon>Eubrachyura</taxon>
        <taxon>Portunoidea</taxon>
        <taxon>Portunidae</taxon>
        <taxon>Portuninae</taxon>
        <taxon>Portunus</taxon>
    </lineage>
</organism>
<accession>A0A5B7FKL9</accession>